<dbReference type="InterPro" id="IPR050203">
    <property type="entry name" value="Trp-tRNA_synthetase"/>
</dbReference>
<keyword evidence="1" id="KW-0175">Coiled coil</keyword>
<organism evidence="2 3">
    <name type="scientific">Marinobacterium aestuariivivens</name>
    <dbReference type="NCBI Taxonomy" id="1698799"/>
    <lineage>
        <taxon>Bacteria</taxon>
        <taxon>Pseudomonadati</taxon>
        <taxon>Pseudomonadota</taxon>
        <taxon>Gammaproteobacteria</taxon>
        <taxon>Oceanospirillales</taxon>
        <taxon>Oceanospirillaceae</taxon>
        <taxon>Marinobacterium</taxon>
    </lineage>
</organism>
<dbReference type="PANTHER" id="PTHR43766">
    <property type="entry name" value="TRYPTOPHAN--TRNA LIGASE, MITOCHONDRIAL"/>
    <property type="match status" value="1"/>
</dbReference>
<dbReference type="Proteomes" id="UP001596422">
    <property type="component" value="Unassembled WGS sequence"/>
</dbReference>
<evidence type="ECO:0000313" key="2">
    <source>
        <dbReference type="EMBL" id="MFC6671775.1"/>
    </source>
</evidence>
<proteinExistence type="predicted"/>
<dbReference type="InterPro" id="IPR014729">
    <property type="entry name" value="Rossmann-like_a/b/a_fold"/>
</dbReference>
<gene>
    <name evidence="2" type="ORF">ACFQDL_18180</name>
</gene>
<dbReference type="Gene3D" id="1.10.240.10">
    <property type="entry name" value="Tyrosyl-Transfer RNA Synthetase"/>
    <property type="match status" value="1"/>
</dbReference>
<dbReference type="Gene3D" id="3.40.50.620">
    <property type="entry name" value="HUPs"/>
    <property type="match status" value="1"/>
</dbReference>
<evidence type="ECO:0000256" key="1">
    <source>
        <dbReference type="SAM" id="Coils"/>
    </source>
</evidence>
<keyword evidence="3" id="KW-1185">Reference proteome</keyword>
<name>A0ABW2A2R2_9GAMM</name>
<accession>A0ABW2A2R2</accession>
<comment type="caution">
    <text evidence="2">The sequence shown here is derived from an EMBL/GenBank/DDBJ whole genome shotgun (WGS) entry which is preliminary data.</text>
</comment>
<dbReference type="SUPFAM" id="SSF52374">
    <property type="entry name" value="Nucleotidylyl transferase"/>
    <property type="match status" value="1"/>
</dbReference>
<dbReference type="PANTHER" id="PTHR43766:SF1">
    <property type="entry name" value="TRYPTOPHAN--TRNA LIGASE, MITOCHONDRIAL"/>
    <property type="match status" value="1"/>
</dbReference>
<protein>
    <recommendedName>
        <fullName evidence="4">Valyl-tRNA synthetase tRNA-binding arm domain-containing protein</fullName>
    </recommendedName>
</protein>
<feature type="coiled-coil region" evidence="1">
    <location>
        <begin position="131"/>
        <end position="159"/>
    </location>
</feature>
<sequence>MRRQYLEGIAWGDAKKQLFEYLDAKLSEPRNRYNELMNDLGHVEDVLQKGAEKARAQAAPLLEKVRIAAGIRPLTYVPAAVQTEAKKKEKSAEELARAEEGRRRAILLQLQPLLDEVANAEDKAAVARAIVAGKTEEVENLKKKAKQKAQNELDLLREELAAYL</sequence>
<dbReference type="RefSeq" id="WP_379910267.1">
    <property type="nucleotide sequence ID" value="NZ_JBHSWE010000001.1"/>
</dbReference>
<evidence type="ECO:0008006" key="4">
    <source>
        <dbReference type="Google" id="ProtNLM"/>
    </source>
</evidence>
<reference evidence="3" key="1">
    <citation type="journal article" date="2019" name="Int. J. Syst. Evol. Microbiol.">
        <title>The Global Catalogue of Microorganisms (GCM) 10K type strain sequencing project: providing services to taxonomists for standard genome sequencing and annotation.</title>
        <authorList>
            <consortium name="The Broad Institute Genomics Platform"/>
            <consortium name="The Broad Institute Genome Sequencing Center for Infectious Disease"/>
            <person name="Wu L."/>
            <person name="Ma J."/>
        </authorList>
    </citation>
    <scope>NUCLEOTIDE SEQUENCE [LARGE SCALE GENOMIC DNA]</scope>
    <source>
        <strain evidence="3">NBRC 111756</strain>
    </source>
</reference>
<evidence type="ECO:0000313" key="3">
    <source>
        <dbReference type="Proteomes" id="UP001596422"/>
    </source>
</evidence>
<dbReference type="EMBL" id="JBHSWE010000001">
    <property type="protein sequence ID" value="MFC6671775.1"/>
    <property type="molecule type" value="Genomic_DNA"/>
</dbReference>